<proteinExistence type="inferred from homology"/>
<comment type="similarity">
    <text evidence="8">Belongs to the FIT family. Fungal FIT2B/SCS3 subfamily.</text>
</comment>
<evidence type="ECO:0000256" key="9">
    <source>
        <dbReference type="SAM" id="Phobius"/>
    </source>
</evidence>
<evidence type="ECO:0000256" key="6">
    <source>
        <dbReference type="ARBA" id="ARBA00023098"/>
    </source>
</evidence>
<comment type="function">
    <text evidence="8">Fatty acyl-coenzyme A (CoA) diphosphatase that hydrolyzes fatty acyl-CoA to yield acyl-4'-phosphopantetheine and adenosine 3',5'-bisphosphate. Preferentially hydrolyzes unsaturated long-chain acyl-CoA substrates in the endoplasmic reticulum (ER) lumen. This catalytic activity is required for maintaining ER structure and for lipid droplets (LDs) biogenesis, which are lipid storage organelles involved in maintaining lipid and energy homeostasis. May directly bind to diacylglycerol (DAGs) and triacylglycerol, which is also important for LD biogenesis. May support directional budding of nacent LDs from the ER into the cytosol by reducing DAG levels at sites of LD formation. May play a role in the regulation of cell morphology and cytoskeletal organization. Involved in phospholipid biosynthesis.</text>
</comment>
<sequence>MNRYQVFLFSLCPATFVIGNLISYWTEELQVDKDNWVNTWFIKQGWFWTSLIGWWCVVRYGGFGRYGTWKKTLARYAVLTIWWYLFTQSVWSGIAPIMDLVFMLSGGRCNFDIFDPSEPGSWKLNEKYHDTATRRQKSLTKLYRVLKQVANDPSSSLTNIVSQLEGWLVEGTTQLLDTDITPAQVNEYIDDFLHTWQKINSSYICRSLGGYWTGGHDPSGHIFLITLMCMFLLGELQVVGRRAWRKLSSSRPYLKILRIHLIKIFTTGGILNFLRNPFFTRELLMECFIFPPFTCVKELAIISAVTLKFIIWDNPVIILTSLVVMWWSSFLLTTLAFHTISEQISGLICAYIVAGLVYWKLK</sequence>
<keyword evidence="11" id="KW-1185">Reference proteome</keyword>
<organism evidence="10 11">
    <name type="scientific">Lachancea fermentati</name>
    <name type="common">Zygosaccharomyces fermentati</name>
    <dbReference type="NCBI Taxonomy" id="4955"/>
    <lineage>
        <taxon>Eukaryota</taxon>
        <taxon>Fungi</taxon>
        <taxon>Dikarya</taxon>
        <taxon>Ascomycota</taxon>
        <taxon>Saccharomycotina</taxon>
        <taxon>Saccharomycetes</taxon>
        <taxon>Saccharomycetales</taxon>
        <taxon>Saccharomycetaceae</taxon>
        <taxon>Lachancea</taxon>
    </lineage>
</organism>
<dbReference type="OrthoDB" id="5579088at2759"/>
<accession>A0A1G4MA23</accession>
<comment type="catalytic activity">
    <reaction evidence="8">
        <text>(5Z,8Z,11Z,14Z)-eicosatetraenoyl-CoA + H2O = S-(5Z,8Z,11Z,14Z-eicosatetraenoyl)-4'-phosphopantetheine + adenosine 3',5'-bisphosphate + 2 H(+)</text>
        <dbReference type="Rhea" id="RHEA:65568"/>
        <dbReference type="ChEBI" id="CHEBI:15377"/>
        <dbReference type="ChEBI" id="CHEBI:15378"/>
        <dbReference type="ChEBI" id="CHEBI:57368"/>
        <dbReference type="ChEBI" id="CHEBI:58343"/>
        <dbReference type="ChEBI" id="CHEBI:156554"/>
    </reaction>
</comment>
<evidence type="ECO:0000313" key="10">
    <source>
        <dbReference type="EMBL" id="SCW00565.1"/>
    </source>
</evidence>
<gene>
    <name evidence="8" type="primary">SCS3</name>
    <name evidence="8" type="synonym">FIT2B</name>
    <name evidence="10" type="ORF">LAFE_0C07008G</name>
</gene>
<dbReference type="STRING" id="4955.A0A1G4MA23"/>
<keyword evidence="2 8" id="KW-0812">Transmembrane</keyword>
<dbReference type="AlphaFoldDB" id="A0A1G4MA23"/>
<feature type="transmembrane region" description="Helical" evidence="9">
    <location>
        <begin position="45"/>
        <end position="61"/>
    </location>
</feature>
<dbReference type="PANTHER" id="PTHR23129:SF0">
    <property type="entry name" value="ACYL-COENZYME A DIPHOSPHATASE FITM2"/>
    <property type="match status" value="1"/>
</dbReference>
<keyword evidence="3 8" id="KW-0378">Hydrolase</keyword>
<keyword evidence="4 8" id="KW-0256">Endoplasmic reticulum</keyword>
<evidence type="ECO:0000313" key="11">
    <source>
        <dbReference type="Proteomes" id="UP000190831"/>
    </source>
</evidence>
<name>A0A1G4MA23_LACFM</name>
<feature type="active site" evidence="8">
    <location>
        <position position="338"/>
    </location>
</feature>
<evidence type="ECO:0000256" key="7">
    <source>
        <dbReference type="ARBA" id="ARBA00023136"/>
    </source>
</evidence>
<dbReference type="GO" id="GO:0005789">
    <property type="term" value="C:endoplasmic reticulum membrane"/>
    <property type="evidence" value="ECO:0007669"/>
    <property type="project" value="UniProtKB-SubCell"/>
</dbReference>
<feature type="transmembrane region" description="Helical" evidence="9">
    <location>
        <begin position="73"/>
        <end position="94"/>
    </location>
</feature>
<dbReference type="PANTHER" id="PTHR23129">
    <property type="entry name" value="ACYL-COENZYME A DIPHOSPHATASE FITM2"/>
    <property type="match status" value="1"/>
</dbReference>
<dbReference type="GO" id="GO:0008654">
    <property type="term" value="P:phospholipid biosynthetic process"/>
    <property type="evidence" value="ECO:0007669"/>
    <property type="project" value="UniProtKB-KW"/>
</dbReference>
<keyword evidence="8" id="KW-1208">Phospholipid metabolism</keyword>
<dbReference type="GO" id="GO:0140042">
    <property type="term" value="P:lipid droplet formation"/>
    <property type="evidence" value="ECO:0007669"/>
    <property type="project" value="UniProtKB-UniRule"/>
</dbReference>
<feature type="transmembrane region" description="Helical" evidence="9">
    <location>
        <begin position="256"/>
        <end position="274"/>
    </location>
</feature>
<dbReference type="InterPro" id="IPR046400">
    <property type="entry name" value="SCS3"/>
</dbReference>
<comment type="subcellular location">
    <subcellularLocation>
        <location evidence="1 8">Endoplasmic reticulum membrane</location>
        <topology evidence="1 8">Multi-pass membrane protein</topology>
    </subcellularLocation>
</comment>
<feature type="transmembrane region" description="Helical" evidence="9">
    <location>
        <begin position="344"/>
        <end position="361"/>
    </location>
</feature>
<dbReference type="EMBL" id="LT598485">
    <property type="protein sequence ID" value="SCW00565.1"/>
    <property type="molecule type" value="Genomic_DNA"/>
</dbReference>
<keyword evidence="6" id="KW-0443">Lipid metabolism</keyword>
<reference evidence="10 11" key="1">
    <citation type="submission" date="2016-03" db="EMBL/GenBank/DDBJ databases">
        <authorList>
            <person name="Devillers H."/>
        </authorList>
    </citation>
    <scope>NUCLEOTIDE SEQUENCE [LARGE SCALE GENOMIC DNA]</scope>
    <source>
        <strain evidence="10">CBS 6772</strain>
    </source>
</reference>
<keyword evidence="5 8" id="KW-1133">Transmembrane helix</keyword>
<keyword evidence="7 8" id="KW-0472">Membrane</keyword>
<dbReference type="OMA" id="FIIWDNP"/>
<evidence type="ECO:0000256" key="8">
    <source>
        <dbReference type="HAMAP-Rule" id="MF_03231"/>
    </source>
</evidence>
<dbReference type="Proteomes" id="UP000190831">
    <property type="component" value="Chromosome C"/>
</dbReference>
<comment type="catalytic activity">
    <reaction evidence="8">
        <text>(9Z)-octadecenoyl-CoA + H2O = S-(9Z-octadecenoyl)-4'-phosphopantetheine + adenosine 3',5'-bisphosphate + 2 H(+)</text>
        <dbReference type="Rhea" id="RHEA:65564"/>
        <dbReference type="ChEBI" id="CHEBI:15377"/>
        <dbReference type="ChEBI" id="CHEBI:15378"/>
        <dbReference type="ChEBI" id="CHEBI:57387"/>
        <dbReference type="ChEBI" id="CHEBI:58343"/>
        <dbReference type="ChEBI" id="CHEBI:156553"/>
    </reaction>
</comment>
<evidence type="ECO:0000256" key="4">
    <source>
        <dbReference type="ARBA" id="ARBA00022824"/>
    </source>
</evidence>
<keyword evidence="8" id="KW-0444">Lipid biosynthesis</keyword>
<comment type="catalytic activity">
    <reaction evidence="8">
        <text>an acyl-CoA + H2O = an acyl-4'-phosphopantetheine + adenosine 3',5'-bisphosphate + 2 H(+)</text>
        <dbReference type="Rhea" id="RHEA:50044"/>
        <dbReference type="ChEBI" id="CHEBI:15377"/>
        <dbReference type="ChEBI" id="CHEBI:15378"/>
        <dbReference type="ChEBI" id="CHEBI:58342"/>
        <dbReference type="ChEBI" id="CHEBI:58343"/>
        <dbReference type="ChEBI" id="CHEBI:132023"/>
    </reaction>
</comment>
<evidence type="ECO:0000256" key="5">
    <source>
        <dbReference type="ARBA" id="ARBA00022989"/>
    </source>
</evidence>
<dbReference type="InterPro" id="IPR019388">
    <property type="entry name" value="FIT"/>
</dbReference>
<feature type="transmembrane region" description="Helical" evidence="9">
    <location>
        <begin position="222"/>
        <end position="244"/>
    </location>
</feature>
<evidence type="ECO:0000256" key="1">
    <source>
        <dbReference type="ARBA" id="ARBA00004477"/>
    </source>
</evidence>
<dbReference type="EC" id="3.6.1.-" evidence="8"/>
<comment type="catalytic activity">
    <reaction evidence="8">
        <text>hexadecanoyl-CoA + H2O = S-hexadecanoyl-4'-phosphopantetheine + adenosine 3',5'-bisphosphate + 2 H(+)</text>
        <dbReference type="Rhea" id="RHEA:50032"/>
        <dbReference type="ChEBI" id="CHEBI:15377"/>
        <dbReference type="ChEBI" id="CHEBI:15378"/>
        <dbReference type="ChEBI" id="CHEBI:57379"/>
        <dbReference type="ChEBI" id="CHEBI:58343"/>
        <dbReference type="ChEBI" id="CHEBI:132018"/>
    </reaction>
</comment>
<feature type="transmembrane region" description="Helical" evidence="9">
    <location>
        <begin position="7"/>
        <end position="25"/>
    </location>
</feature>
<feature type="active site" evidence="8">
    <location>
        <position position="221"/>
    </location>
</feature>
<evidence type="ECO:0000256" key="3">
    <source>
        <dbReference type="ARBA" id="ARBA00022801"/>
    </source>
</evidence>
<protein>
    <recommendedName>
        <fullName evidence="8">Acyl-coenzyme A diphosphatase SCS3</fullName>
        <ecNumber evidence="8">3.6.1.-</ecNumber>
    </recommendedName>
    <alternativeName>
        <fullName evidence="8">FIT family protein SCS3</fullName>
    </alternativeName>
</protein>
<feature type="transmembrane region" description="Helical" evidence="9">
    <location>
        <begin position="316"/>
        <end position="337"/>
    </location>
</feature>
<dbReference type="GO" id="GO:0010945">
    <property type="term" value="F:coenzyme A diphosphatase activity"/>
    <property type="evidence" value="ECO:0007669"/>
    <property type="project" value="InterPro"/>
</dbReference>
<dbReference type="Pfam" id="PF10261">
    <property type="entry name" value="FIT"/>
    <property type="match status" value="1"/>
</dbReference>
<dbReference type="HAMAP" id="MF_03231">
    <property type="entry name" value="SCS3"/>
    <property type="match status" value="1"/>
</dbReference>
<keyword evidence="8" id="KW-0594">Phospholipid biosynthesis</keyword>
<evidence type="ECO:0000256" key="2">
    <source>
        <dbReference type="ARBA" id="ARBA00022692"/>
    </source>
</evidence>